<feature type="transmembrane region" description="Helical" evidence="1">
    <location>
        <begin position="454"/>
        <end position="472"/>
    </location>
</feature>
<accession>A0ABP0K434</accession>
<feature type="transmembrane region" description="Helical" evidence="1">
    <location>
        <begin position="612"/>
        <end position="633"/>
    </location>
</feature>
<dbReference type="EMBL" id="CAXAMM010009624">
    <property type="protein sequence ID" value="CAK9020919.1"/>
    <property type="molecule type" value="Genomic_DNA"/>
</dbReference>
<reference evidence="2 3" key="1">
    <citation type="submission" date="2024-02" db="EMBL/GenBank/DDBJ databases">
        <authorList>
            <person name="Chen Y."/>
            <person name="Shah S."/>
            <person name="Dougan E. K."/>
            <person name="Thang M."/>
            <person name="Chan C."/>
        </authorList>
    </citation>
    <scope>NUCLEOTIDE SEQUENCE [LARGE SCALE GENOMIC DNA]</scope>
</reference>
<feature type="transmembrane region" description="Helical" evidence="1">
    <location>
        <begin position="582"/>
        <end position="600"/>
    </location>
</feature>
<evidence type="ECO:0000256" key="1">
    <source>
        <dbReference type="SAM" id="Phobius"/>
    </source>
</evidence>
<feature type="transmembrane region" description="Helical" evidence="1">
    <location>
        <begin position="136"/>
        <end position="159"/>
    </location>
</feature>
<gene>
    <name evidence="2" type="ORF">SCF082_LOCUS15107</name>
</gene>
<keyword evidence="1" id="KW-0472">Membrane</keyword>
<feature type="transmembrane region" description="Helical" evidence="1">
    <location>
        <begin position="73"/>
        <end position="97"/>
    </location>
</feature>
<evidence type="ECO:0000313" key="3">
    <source>
        <dbReference type="Proteomes" id="UP001642464"/>
    </source>
</evidence>
<feature type="transmembrane region" description="Helical" evidence="1">
    <location>
        <begin position="104"/>
        <end position="124"/>
    </location>
</feature>
<feature type="transmembrane region" description="Helical" evidence="1">
    <location>
        <begin position="231"/>
        <end position="250"/>
    </location>
</feature>
<protein>
    <submittedName>
        <fullName evidence="2">Uncharacterized protein</fullName>
    </submittedName>
</protein>
<name>A0ABP0K434_9DINO</name>
<feature type="transmembrane region" description="Helical" evidence="1">
    <location>
        <begin position="484"/>
        <end position="503"/>
    </location>
</feature>
<organism evidence="2 3">
    <name type="scientific">Durusdinium trenchii</name>
    <dbReference type="NCBI Taxonomy" id="1381693"/>
    <lineage>
        <taxon>Eukaryota</taxon>
        <taxon>Sar</taxon>
        <taxon>Alveolata</taxon>
        <taxon>Dinophyceae</taxon>
        <taxon>Suessiales</taxon>
        <taxon>Symbiodiniaceae</taxon>
        <taxon>Durusdinium</taxon>
    </lineage>
</organism>
<sequence length="826" mass="92454">MSSPAYHLIRGVSLRKTLRQARTFWLTDPHSRSFSEKEQLYKASEPTDAFAMFISHTWLTPGKWKFWSLMLHFGWPTMLAFWLCGVTLAFVLLGFLSASAELRVLWSAPLLSRLWCVFEIAAYRKLNPGGVEGSNPLVLLAVMTFVFALLMPALALSLYRNHTATAKLRFELANFDVMKVNCSNDFDRDCIHAAIIEWYGSLAAFSEHVRGPFREEVLKLMRASGSVSSHYIIWPITPLLCFSLDSFLALCKAGAPVKALVAFFFSHVVSVDLLFLPAVGVLFGHLANRCAQLWDTLLNDAEWKNTIKPELMNEVETTIRSTLELDEGAPLPEICFTCLGGWMARASGEEEDEFAQPEPWPWAREELSGGPRDQRGTAWKTLVPETWDASRRRSDVPAGVSLRKTLRQARTFWLTDPHSRSCSEKEQLYKASEPTDAFAMFISHTWLTPGKWKFWLCVADILPLFSSLQIHALGFTGVIPSGCWIQLAGLLANIGGAVLFPYLPSRKSDMCFLDFVCIDQADTDRMQEGIMSISGFLSASAELRVLWSAPLLSRLWCVFEIAAYRKLNPGGKITMSPVNNEVSAFMVFGGWQVFTFAFWIARAGPDGGNPVVVLAVLGCVFAGLVPVVTLSTWKNHTATAKLRFELANFDVMKVNCSNDFDRDCIHAAIIEWYGSLAAFTEHVRGPFREEVLKLMRASGSVSSHYIIWPITPLLCLSLDSFLALCKAGAPVKALVAFFFSHVVSFDLLFFPAMGVLFGHLANRRELCLGRCKAVEIILMVSICLTMCVAAAFMVVVMSARNIEMTLLWNFTALLFAGFVWFFCWRV</sequence>
<proteinExistence type="predicted"/>
<comment type="caution">
    <text evidence="2">The sequence shown here is derived from an EMBL/GenBank/DDBJ whole genome shotgun (WGS) entry which is preliminary data.</text>
</comment>
<evidence type="ECO:0000313" key="2">
    <source>
        <dbReference type="EMBL" id="CAK9020919.1"/>
    </source>
</evidence>
<feature type="transmembrane region" description="Helical" evidence="1">
    <location>
        <begin position="262"/>
        <end position="283"/>
    </location>
</feature>
<feature type="transmembrane region" description="Helical" evidence="1">
    <location>
        <begin position="773"/>
        <end position="799"/>
    </location>
</feature>
<feature type="transmembrane region" description="Helical" evidence="1">
    <location>
        <begin position="705"/>
        <end position="724"/>
    </location>
</feature>
<feature type="transmembrane region" description="Helical" evidence="1">
    <location>
        <begin position="805"/>
        <end position="824"/>
    </location>
</feature>
<feature type="transmembrane region" description="Helical" evidence="1">
    <location>
        <begin position="736"/>
        <end position="761"/>
    </location>
</feature>
<keyword evidence="3" id="KW-1185">Reference proteome</keyword>
<keyword evidence="1" id="KW-1133">Transmembrane helix</keyword>
<keyword evidence="1" id="KW-0812">Transmembrane</keyword>
<dbReference type="Proteomes" id="UP001642464">
    <property type="component" value="Unassembled WGS sequence"/>
</dbReference>